<evidence type="ECO:0000259" key="2">
    <source>
        <dbReference type="Pfam" id="PF00248"/>
    </source>
</evidence>
<accession>A0AB34KKT8</accession>
<dbReference type="PANTHER" id="PTHR43364:SF4">
    <property type="entry name" value="NAD(P)-LINKED OXIDOREDUCTASE SUPERFAMILY PROTEIN"/>
    <property type="match status" value="1"/>
</dbReference>
<dbReference type="EMBL" id="JAAQHG020000028">
    <property type="protein sequence ID" value="KAL1584180.1"/>
    <property type="molecule type" value="Genomic_DNA"/>
</dbReference>
<reference evidence="3 4" key="1">
    <citation type="journal article" date="2020" name="Microbiol. Resour. Announc.">
        <title>Draft Genome Sequence of a Cladosporium Species Isolated from the Mesophotic Ascidian Didemnum maculosum.</title>
        <authorList>
            <person name="Gioti A."/>
            <person name="Siaperas R."/>
            <person name="Nikolaivits E."/>
            <person name="Le Goff G."/>
            <person name="Ouazzani J."/>
            <person name="Kotoulas G."/>
            <person name="Topakas E."/>
        </authorList>
    </citation>
    <scope>NUCLEOTIDE SEQUENCE [LARGE SCALE GENOMIC DNA]</scope>
    <source>
        <strain evidence="3 4">TM138-S3</strain>
    </source>
</reference>
<dbReference type="InterPro" id="IPR036812">
    <property type="entry name" value="NAD(P)_OxRdtase_dom_sf"/>
</dbReference>
<dbReference type="Gene3D" id="3.20.20.100">
    <property type="entry name" value="NADP-dependent oxidoreductase domain"/>
    <property type="match status" value="1"/>
</dbReference>
<evidence type="ECO:0000313" key="4">
    <source>
        <dbReference type="Proteomes" id="UP000803884"/>
    </source>
</evidence>
<dbReference type="GeneID" id="96008763"/>
<dbReference type="Pfam" id="PF00248">
    <property type="entry name" value="Aldo_ket_red"/>
    <property type="match status" value="1"/>
</dbReference>
<comment type="caution">
    <text evidence="3">The sequence shown here is derived from an EMBL/GenBank/DDBJ whole genome shotgun (WGS) entry which is preliminary data.</text>
</comment>
<gene>
    <name evidence="3" type="ORF">WHR41_07320</name>
</gene>
<keyword evidence="1" id="KW-0560">Oxidoreductase</keyword>
<evidence type="ECO:0000313" key="3">
    <source>
        <dbReference type="EMBL" id="KAL1584180.1"/>
    </source>
</evidence>
<evidence type="ECO:0000256" key="1">
    <source>
        <dbReference type="ARBA" id="ARBA00023002"/>
    </source>
</evidence>
<dbReference type="InterPro" id="IPR050523">
    <property type="entry name" value="AKR_Detox_Biosynth"/>
</dbReference>
<organism evidence="3 4">
    <name type="scientific">Cladosporium halotolerans</name>
    <dbReference type="NCBI Taxonomy" id="1052096"/>
    <lineage>
        <taxon>Eukaryota</taxon>
        <taxon>Fungi</taxon>
        <taxon>Dikarya</taxon>
        <taxon>Ascomycota</taxon>
        <taxon>Pezizomycotina</taxon>
        <taxon>Dothideomycetes</taxon>
        <taxon>Dothideomycetidae</taxon>
        <taxon>Cladosporiales</taxon>
        <taxon>Cladosporiaceae</taxon>
        <taxon>Cladosporium</taxon>
    </lineage>
</organism>
<dbReference type="PANTHER" id="PTHR43364">
    <property type="entry name" value="NADH-SPECIFIC METHYLGLYOXAL REDUCTASE-RELATED"/>
    <property type="match status" value="1"/>
</dbReference>
<dbReference type="RefSeq" id="XP_069227286.1">
    <property type="nucleotide sequence ID" value="XM_069375925.1"/>
</dbReference>
<feature type="domain" description="NADP-dependent oxidoreductase" evidence="2">
    <location>
        <begin position="25"/>
        <end position="327"/>
    </location>
</feature>
<sequence>MTALSSHIIHPKSHQHTMSTTKPLKIVLGTVSIGDKVTGPEVPAFLGEFQQHGHVEIDTAAAYPPGKPGVTERVLGEQSGLSNWAQISAKLMGFGEAPNSTEKVREGIEASRERLNGADFDLYYFHLPDKDTPMEEQAAAMDEACKAGNFKRFGISNFSPVQVKELLEVAERKGYVKPSVLQVQYNLFSRRGDEDLLPLLRKHGMSLYAYSPAAAGMLSGKVNRDVADDTESRWSKESFGGQLYVAHYHNDPIFDASRAIREVAAKHDIKGHAAGIRWVVYHSPLSNEHGDAAILGASSVEQLKENLEAVDAGRLPDEVVKTIEDVWPTVKEVAPWSWL</sequence>
<dbReference type="AlphaFoldDB" id="A0AB34KKT8"/>
<dbReference type="SUPFAM" id="SSF51430">
    <property type="entry name" value="NAD(P)-linked oxidoreductase"/>
    <property type="match status" value="1"/>
</dbReference>
<proteinExistence type="predicted"/>
<protein>
    <recommendedName>
        <fullName evidence="2">NADP-dependent oxidoreductase domain-containing protein</fullName>
    </recommendedName>
</protein>
<keyword evidence="4" id="KW-1185">Reference proteome</keyword>
<dbReference type="InterPro" id="IPR023210">
    <property type="entry name" value="NADP_OxRdtase_dom"/>
</dbReference>
<dbReference type="Proteomes" id="UP000803884">
    <property type="component" value="Unassembled WGS sequence"/>
</dbReference>
<dbReference type="CDD" id="cd19075">
    <property type="entry name" value="AKR_AKR7A1-5"/>
    <property type="match status" value="1"/>
</dbReference>
<name>A0AB34KKT8_9PEZI</name>
<dbReference type="GO" id="GO:0016491">
    <property type="term" value="F:oxidoreductase activity"/>
    <property type="evidence" value="ECO:0007669"/>
    <property type="project" value="UniProtKB-KW"/>
</dbReference>